<dbReference type="AlphaFoldDB" id="A0AA88H4U3"/>
<keyword evidence="3" id="KW-1185">Reference proteome</keyword>
<comment type="caution">
    <text evidence="2">The sequence shown here is derived from an EMBL/GenBank/DDBJ whole genome shotgun (WGS) entry which is preliminary data.</text>
</comment>
<feature type="compositionally biased region" description="Polar residues" evidence="1">
    <location>
        <begin position="39"/>
        <end position="54"/>
    </location>
</feature>
<reference evidence="2 3" key="1">
    <citation type="journal article" date="2018" name="BMC Genomics">
        <title>The genome of Naegleria lovaniensis, the basis for a comparative approach to unravel pathogenicity factors of the human pathogenic amoeba N. fowleri.</title>
        <authorList>
            <person name="Liechti N."/>
            <person name="Schurch N."/>
            <person name="Bruggmann R."/>
            <person name="Wittwer M."/>
        </authorList>
    </citation>
    <scope>NUCLEOTIDE SEQUENCE [LARGE SCALE GENOMIC DNA]</scope>
    <source>
        <strain evidence="2 3">ATCC 30569</strain>
    </source>
</reference>
<evidence type="ECO:0000313" key="3">
    <source>
        <dbReference type="Proteomes" id="UP000816034"/>
    </source>
</evidence>
<dbReference type="GeneID" id="68099574"/>
<proteinExistence type="predicted"/>
<feature type="compositionally biased region" description="Low complexity" evidence="1">
    <location>
        <begin position="55"/>
        <end position="64"/>
    </location>
</feature>
<gene>
    <name evidence="2" type="ORF">C9374_007120</name>
</gene>
<dbReference type="RefSeq" id="XP_044555483.1">
    <property type="nucleotide sequence ID" value="XM_044697057.1"/>
</dbReference>
<name>A0AA88H4U3_NAELO</name>
<evidence type="ECO:0000256" key="1">
    <source>
        <dbReference type="SAM" id="MobiDB-lite"/>
    </source>
</evidence>
<organism evidence="2 3">
    <name type="scientific">Naegleria lovaniensis</name>
    <name type="common">Amoeba</name>
    <dbReference type="NCBI Taxonomy" id="51637"/>
    <lineage>
        <taxon>Eukaryota</taxon>
        <taxon>Discoba</taxon>
        <taxon>Heterolobosea</taxon>
        <taxon>Tetramitia</taxon>
        <taxon>Eutetramitia</taxon>
        <taxon>Vahlkampfiidae</taxon>
        <taxon>Naegleria</taxon>
    </lineage>
</organism>
<evidence type="ECO:0000313" key="2">
    <source>
        <dbReference type="EMBL" id="KAG2393589.1"/>
    </source>
</evidence>
<feature type="region of interest" description="Disordered" evidence="1">
    <location>
        <begin position="1"/>
        <end position="86"/>
    </location>
</feature>
<dbReference type="EMBL" id="PYSW02000002">
    <property type="protein sequence ID" value="KAG2393589.1"/>
    <property type="molecule type" value="Genomic_DNA"/>
</dbReference>
<protein>
    <submittedName>
        <fullName evidence="2">Uncharacterized protein</fullName>
    </submittedName>
</protein>
<accession>A0AA88H4U3</accession>
<dbReference type="Proteomes" id="UP000816034">
    <property type="component" value="Unassembled WGS sequence"/>
</dbReference>
<feature type="compositionally biased region" description="Low complexity" evidence="1">
    <location>
        <begin position="14"/>
        <end position="29"/>
    </location>
</feature>
<sequence length="277" mass="30964">MTNLNYTMGKKNNRNNSGNSSQQRSARNNHTMGKKDNRNNGQSFFSKAPNTHWRSSGVSSTSSNGGIGRNNPSSHPSDRSQFEKSPIPKDSLVELMAVKDVKQLVIVKGVITEVYPEAFAYALSDHTSTIRVEIRPDDAKKADDNENRLEVGTRVQLMVNRENKIDFICCSSEDSCKILGNVLLENDHLEKDRALVSSDSVDPSTMLVEGCGLLIYVKPLSSFILIKGYPHEVGALYYAARYDKIREDLVEEQMSRLPVGMITNLEESIDKKYKTVL</sequence>